<proteinExistence type="inferred from homology"/>
<evidence type="ECO:0000313" key="6">
    <source>
        <dbReference type="EMBL" id="MCG5074877.1"/>
    </source>
</evidence>
<dbReference type="Gene3D" id="1.10.10.10">
    <property type="entry name" value="Winged helix-like DNA-binding domain superfamily/Winged helix DNA-binding domain"/>
    <property type="match status" value="1"/>
</dbReference>
<dbReference type="FunFam" id="3.40.190.290:FF:000001">
    <property type="entry name" value="Transcriptional regulator, LysR family"/>
    <property type="match status" value="1"/>
</dbReference>
<evidence type="ECO:0000256" key="2">
    <source>
        <dbReference type="ARBA" id="ARBA00023015"/>
    </source>
</evidence>
<evidence type="ECO:0000256" key="1">
    <source>
        <dbReference type="ARBA" id="ARBA00009437"/>
    </source>
</evidence>
<dbReference type="Gene3D" id="3.40.190.290">
    <property type="match status" value="1"/>
</dbReference>
<dbReference type="CDD" id="cd08422">
    <property type="entry name" value="PBP2_CrgA_like"/>
    <property type="match status" value="1"/>
</dbReference>
<sequence length="305" mass="33444">MQLEDVRIFVATVNSGSFTAAADQLQQSKQYVSRRVAALEETLSVRLLVRNTRKLTVTDLGREFYDHAQRILEAVSNAEEAISERHGMLHGALRISAPLSFGMRHLCPLIVEFMRLHPRVQVNADLSDRRADLIGEGFDLALRIGPLADSTLIAACLGDLRMTACCSPAYAKEHGMPSSPEELGRHKCLLYGKESTTGWEFVVDGNRQVFEVKGMLVANNGELVRDAAVADAGIALLPYFIVGPAIEDGSLVPVLESFVPPPLQLSAVYPQHRQGSLVMRTFLSFLQERLGDAVAQPAVRRPARG</sequence>
<organism evidence="6 7">
    <name type="scientific">Paraburkholderia tagetis</name>
    <dbReference type="NCBI Taxonomy" id="2913261"/>
    <lineage>
        <taxon>Bacteria</taxon>
        <taxon>Pseudomonadati</taxon>
        <taxon>Pseudomonadota</taxon>
        <taxon>Betaproteobacteria</taxon>
        <taxon>Burkholderiales</taxon>
        <taxon>Burkholderiaceae</taxon>
        <taxon>Paraburkholderia</taxon>
    </lineage>
</organism>
<keyword evidence="4" id="KW-0804">Transcription</keyword>
<dbReference type="InterPro" id="IPR036388">
    <property type="entry name" value="WH-like_DNA-bd_sf"/>
</dbReference>
<dbReference type="InterPro" id="IPR058163">
    <property type="entry name" value="LysR-type_TF_proteobact-type"/>
</dbReference>
<dbReference type="Pfam" id="PF03466">
    <property type="entry name" value="LysR_substrate"/>
    <property type="match status" value="1"/>
</dbReference>
<dbReference type="Pfam" id="PF00126">
    <property type="entry name" value="HTH_1"/>
    <property type="match status" value="1"/>
</dbReference>
<dbReference type="GO" id="GO:0006351">
    <property type="term" value="P:DNA-templated transcription"/>
    <property type="evidence" value="ECO:0007669"/>
    <property type="project" value="TreeGrafter"/>
</dbReference>
<dbReference type="PROSITE" id="PS50931">
    <property type="entry name" value="HTH_LYSR"/>
    <property type="match status" value="1"/>
</dbReference>
<dbReference type="InterPro" id="IPR036390">
    <property type="entry name" value="WH_DNA-bd_sf"/>
</dbReference>
<dbReference type="SUPFAM" id="SSF46785">
    <property type="entry name" value="Winged helix' DNA-binding domain"/>
    <property type="match status" value="1"/>
</dbReference>
<dbReference type="EMBL" id="JAKLJA010000011">
    <property type="protein sequence ID" value="MCG5074877.1"/>
    <property type="molecule type" value="Genomic_DNA"/>
</dbReference>
<dbReference type="InterPro" id="IPR005119">
    <property type="entry name" value="LysR_subst-bd"/>
</dbReference>
<evidence type="ECO:0000256" key="3">
    <source>
        <dbReference type="ARBA" id="ARBA00023125"/>
    </source>
</evidence>
<comment type="similarity">
    <text evidence="1">Belongs to the LysR transcriptional regulatory family.</text>
</comment>
<accession>A0A9X1RRY2</accession>
<name>A0A9X1RRY2_9BURK</name>
<dbReference type="FunFam" id="1.10.10.10:FF:000001">
    <property type="entry name" value="LysR family transcriptional regulator"/>
    <property type="match status" value="1"/>
</dbReference>
<dbReference type="GO" id="GO:0043565">
    <property type="term" value="F:sequence-specific DNA binding"/>
    <property type="evidence" value="ECO:0007669"/>
    <property type="project" value="TreeGrafter"/>
</dbReference>
<protein>
    <submittedName>
        <fullName evidence="6">LysR family transcriptional regulator</fullName>
    </submittedName>
</protein>
<gene>
    <name evidence="6" type="ORF">L5014_16165</name>
</gene>
<dbReference type="GO" id="GO:0003700">
    <property type="term" value="F:DNA-binding transcription factor activity"/>
    <property type="evidence" value="ECO:0007669"/>
    <property type="project" value="InterPro"/>
</dbReference>
<dbReference type="PANTHER" id="PTHR30537:SF5">
    <property type="entry name" value="HTH-TYPE TRANSCRIPTIONAL ACTIVATOR TTDR-RELATED"/>
    <property type="match status" value="1"/>
</dbReference>
<dbReference type="PANTHER" id="PTHR30537">
    <property type="entry name" value="HTH-TYPE TRANSCRIPTIONAL REGULATOR"/>
    <property type="match status" value="1"/>
</dbReference>
<dbReference type="AlphaFoldDB" id="A0A9X1RRY2"/>
<dbReference type="InterPro" id="IPR000847">
    <property type="entry name" value="LysR_HTH_N"/>
</dbReference>
<keyword evidence="2" id="KW-0805">Transcription regulation</keyword>
<evidence type="ECO:0000259" key="5">
    <source>
        <dbReference type="PROSITE" id="PS50931"/>
    </source>
</evidence>
<dbReference type="Proteomes" id="UP001139308">
    <property type="component" value="Unassembled WGS sequence"/>
</dbReference>
<dbReference type="RefSeq" id="WP_238464733.1">
    <property type="nucleotide sequence ID" value="NZ_JAKLJA010000011.1"/>
</dbReference>
<comment type="caution">
    <text evidence="6">The sequence shown here is derived from an EMBL/GenBank/DDBJ whole genome shotgun (WGS) entry which is preliminary data.</text>
</comment>
<dbReference type="SUPFAM" id="SSF53850">
    <property type="entry name" value="Periplasmic binding protein-like II"/>
    <property type="match status" value="1"/>
</dbReference>
<evidence type="ECO:0000313" key="7">
    <source>
        <dbReference type="Proteomes" id="UP001139308"/>
    </source>
</evidence>
<evidence type="ECO:0000256" key="4">
    <source>
        <dbReference type="ARBA" id="ARBA00023163"/>
    </source>
</evidence>
<keyword evidence="3" id="KW-0238">DNA-binding</keyword>
<reference evidence="6" key="1">
    <citation type="submission" date="2022-01" db="EMBL/GenBank/DDBJ databases">
        <title>Genome sequence and assembly of Parabukholderia sp. RG36.</title>
        <authorList>
            <person name="Chhetri G."/>
        </authorList>
    </citation>
    <scope>NUCLEOTIDE SEQUENCE</scope>
    <source>
        <strain evidence="6">RG36</strain>
    </source>
</reference>
<keyword evidence="7" id="KW-1185">Reference proteome</keyword>
<feature type="domain" description="HTH lysR-type" evidence="5">
    <location>
        <begin position="1"/>
        <end position="58"/>
    </location>
</feature>